<gene>
    <name evidence="10" type="primary">bglG_3</name>
    <name evidence="9" type="ORF">TK11N_08810</name>
    <name evidence="10" type="ORF">TK2N_09510</name>
</gene>
<dbReference type="InterPro" id="IPR011608">
    <property type="entry name" value="PRD"/>
</dbReference>
<dbReference type="EMBL" id="BKBO01000010">
    <property type="protein sequence ID" value="GEQ49029.1"/>
    <property type="molecule type" value="Genomic_DNA"/>
</dbReference>
<evidence type="ECO:0000256" key="2">
    <source>
        <dbReference type="ARBA" id="ARBA00022737"/>
    </source>
</evidence>
<dbReference type="Proteomes" id="UP000886597">
    <property type="component" value="Unassembled WGS sequence"/>
</dbReference>
<evidence type="ECO:0000259" key="7">
    <source>
        <dbReference type="PROSITE" id="PS51099"/>
    </source>
</evidence>
<dbReference type="InterPro" id="IPR007737">
    <property type="entry name" value="Mga_HTH"/>
</dbReference>
<feature type="domain" description="PTS EIIB type-2" evidence="7">
    <location>
        <begin position="402"/>
        <end position="488"/>
    </location>
</feature>
<feature type="domain" description="PTS EIIA type-2" evidence="6">
    <location>
        <begin position="504"/>
        <end position="646"/>
    </location>
</feature>
<keyword evidence="4" id="KW-0010">Activator</keyword>
<dbReference type="InterPro" id="IPR036095">
    <property type="entry name" value="PTS_EIIB-like_sf"/>
</dbReference>
<keyword evidence="5" id="KW-0804">Transcription</keyword>
<evidence type="ECO:0000313" key="11">
    <source>
        <dbReference type="Proteomes" id="UP000886597"/>
    </source>
</evidence>
<dbReference type="Gene3D" id="1.10.1790.10">
    <property type="entry name" value="PRD domain"/>
    <property type="match status" value="2"/>
</dbReference>
<dbReference type="Gene3D" id="3.40.50.2300">
    <property type="match status" value="1"/>
</dbReference>
<evidence type="ECO:0000256" key="1">
    <source>
        <dbReference type="ARBA" id="ARBA00022679"/>
    </source>
</evidence>
<dbReference type="GO" id="GO:0008982">
    <property type="term" value="F:protein-N(PI)-phosphohistidine-sugar phosphotransferase activity"/>
    <property type="evidence" value="ECO:0007669"/>
    <property type="project" value="InterPro"/>
</dbReference>
<keyword evidence="12" id="KW-1185">Reference proteome</keyword>
<dbReference type="GO" id="GO:0006355">
    <property type="term" value="P:regulation of DNA-templated transcription"/>
    <property type="evidence" value="ECO:0007669"/>
    <property type="project" value="InterPro"/>
</dbReference>
<dbReference type="SUPFAM" id="SSF46785">
    <property type="entry name" value="Winged helix' DNA-binding domain"/>
    <property type="match status" value="1"/>
</dbReference>
<dbReference type="SUPFAM" id="SSF55804">
    <property type="entry name" value="Phoshotransferase/anion transport protein"/>
    <property type="match status" value="1"/>
</dbReference>
<dbReference type="InterPro" id="IPR036390">
    <property type="entry name" value="WH_DNA-bd_sf"/>
</dbReference>
<evidence type="ECO:0000256" key="5">
    <source>
        <dbReference type="ARBA" id="ARBA00023163"/>
    </source>
</evidence>
<sequence length="648" mass="75666">MLSERSQLILTLLLERKTIELDDIAKLLGVSPRTVRNSFFEIDEFLQSNNLNGLEKQVQVTYSLGDSRNLIEKALSNGDFSNDKEDFWQEPTFRLQFIYNKIFWEERRITIEYIMDYLLVSRSTVSNDLKELRKIAKRKNISIHFEKERGFYLVGTEENKRELYFIFIEKAMHSNEYLKDLEVSDRSFINYWIKKVEEELMIQMTDNSFQKFETIITVIIKRIKSKRYVTEKYQSNVGYSVNETEIVGNNCRLLEKYFNISIIPSEISFISNQLYQRQFIKNEVIYQGFKVNLDILANNVIKEISKELKIDLTKDKELYENLALHFQTTITKDTDISDLINEEMYKKIRNMYPAVYSAVKKVMNHVFNQQHVSVSNDKEYSFVTLHLISSMEKMKNIYTRNLNVFLVCHMGVGTSQFLKNKLEQYFNFSMEVVTKDYLQKYQYDADMIISTIPLENIDAPFVEVSAFLSELDINKIQLVEKKVLDEKMVQEKYTEGSYEPMLKELLTENTIETQVNVNDWKEAIIYGGKILEKEGAVDRTYTNSMIESVEKFGPYIVIAPHIALAHASSKDGVHKIGMSLITLGEGINFGNKKNDPVYAVICLAAIDHNSHLKALSELVEALKEDRFNRLLFSSDKEGIMQYINKNNV</sequence>
<dbReference type="EMBL" id="BKBQ01000011">
    <property type="protein sequence ID" value="GEQ54107.1"/>
    <property type="molecule type" value="Genomic_DNA"/>
</dbReference>
<dbReference type="CDD" id="cd05568">
    <property type="entry name" value="PTS_IIB_bgl_like"/>
    <property type="match status" value="1"/>
</dbReference>
<dbReference type="AlphaFoldDB" id="A0AAN4RJY6"/>
<dbReference type="Pfam" id="PF08280">
    <property type="entry name" value="HTH_Mga"/>
    <property type="match status" value="1"/>
</dbReference>
<keyword evidence="2" id="KW-0677">Repeat</keyword>
<dbReference type="PROSITE" id="PS51094">
    <property type="entry name" value="PTS_EIIA_TYPE_2"/>
    <property type="match status" value="1"/>
</dbReference>
<keyword evidence="3" id="KW-0805">Transcription regulation</keyword>
<dbReference type="Pfam" id="PF05043">
    <property type="entry name" value="Mga"/>
    <property type="match status" value="1"/>
</dbReference>
<comment type="caution">
    <text evidence="10">The sequence shown here is derived from an EMBL/GenBank/DDBJ whole genome shotgun (WGS) entry which is preliminary data.</text>
</comment>
<dbReference type="Pfam" id="PF00874">
    <property type="entry name" value="PRD"/>
    <property type="match status" value="2"/>
</dbReference>
<evidence type="ECO:0000313" key="9">
    <source>
        <dbReference type="EMBL" id="GEQ49029.1"/>
    </source>
</evidence>
<dbReference type="PANTHER" id="PTHR30185:SF18">
    <property type="entry name" value="TRANSCRIPTIONAL REGULATOR MTLR"/>
    <property type="match status" value="1"/>
</dbReference>
<dbReference type="InterPro" id="IPR016152">
    <property type="entry name" value="PTrfase/Anion_transptr"/>
</dbReference>
<dbReference type="InterPro" id="IPR013011">
    <property type="entry name" value="PTS_EIIB_2"/>
</dbReference>
<dbReference type="PANTHER" id="PTHR30185">
    <property type="entry name" value="CRYPTIC BETA-GLUCOSIDE BGL OPERON ANTITERMINATOR"/>
    <property type="match status" value="1"/>
</dbReference>
<evidence type="ECO:0000256" key="3">
    <source>
        <dbReference type="ARBA" id="ARBA00023015"/>
    </source>
</evidence>
<feature type="domain" description="PRD" evidence="8">
    <location>
        <begin position="288"/>
        <end position="397"/>
    </location>
</feature>
<dbReference type="InterPro" id="IPR013199">
    <property type="entry name" value="HTH_Mga_DNA-bd_dom"/>
</dbReference>
<dbReference type="InterPro" id="IPR002178">
    <property type="entry name" value="PTS_EIIA_type-2_dom"/>
</dbReference>
<dbReference type="InterPro" id="IPR050661">
    <property type="entry name" value="BglG_antiterminators"/>
</dbReference>
<dbReference type="PROSITE" id="PS51372">
    <property type="entry name" value="PRD_2"/>
    <property type="match status" value="2"/>
</dbReference>
<dbReference type="SUPFAM" id="SSF52794">
    <property type="entry name" value="PTS system IIB component-like"/>
    <property type="match status" value="1"/>
</dbReference>
<protein>
    <submittedName>
        <fullName evidence="10">Transcriptional antiterminator</fullName>
    </submittedName>
</protein>
<name>A0AAN4RJY6_9ENTE</name>
<dbReference type="GO" id="GO:0009401">
    <property type="term" value="P:phosphoenolpyruvate-dependent sugar phosphotransferase system"/>
    <property type="evidence" value="ECO:0007669"/>
    <property type="project" value="InterPro"/>
</dbReference>
<proteinExistence type="predicted"/>
<evidence type="ECO:0000313" key="10">
    <source>
        <dbReference type="EMBL" id="GEQ54107.1"/>
    </source>
</evidence>
<dbReference type="Gene3D" id="3.40.930.10">
    <property type="entry name" value="Mannitol-specific EII, Chain A"/>
    <property type="match status" value="1"/>
</dbReference>
<dbReference type="PROSITE" id="PS51099">
    <property type="entry name" value="PTS_EIIB_TYPE_2"/>
    <property type="match status" value="1"/>
</dbReference>
<accession>A0AAN4RJY6</accession>
<reference evidence="10" key="1">
    <citation type="submission" date="2019-08" db="EMBL/GenBank/DDBJ databases">
        <authorList>
            <person name="Ishikawa M."/>
            <person name="Suzuki T."/>
            <person name="Matsutani M."/>
        </authorList>
    </citation>
    <scope>NUCLEOTIDE SEQUENCE</scope>
    <source>
        <strain evidence="10">7C1</strain>
        <strain evidence="9">8C4</strain>
    </source>
</reference>
<dbReference type="SUPFAM" id="SSF63520">
    <property type="entry name" value="PTS-regulatory domain, PRD"/>
    <property type="match status" value="2"/>
</dbReference>
<dbReference type="RefSeq" id="WP_202583725.1">
    <property type="nucleotide sequence ID" value="NZ_BKBO01000010.1"/>
</dbReference>
<evidence type="ECO:0000259" key="6">
    <source>
        <dbReference type="PROSITE" id="PS51094"/>
    </source>
</evidence>
<dbReference type="Pfam" id="PF00359">
    <property type="entry name" value="PTS_EIIA_2"/>
    <property type="match status" value="1"/>
</dbReference>
<organism evidence="10 11">
    <name type="scientific">Tetragenococcus koreensis</name>
    <dbReference type="NCBI Taxonomy" id="290335"/>
    <lineage>
        <taxon>Bacteria</taxon>
        <taxon>Bacillati</taxon>
        <taxon>Bacillota</taxon>
        <taxon>Bacilli</taxon>
        <taxon>Lactobacillales</taxon>
        <taxon>Enterococcaceae</taxon>
        <taxon>Tetragenococcus</taxon>
    </lineage>
</organism>
<keyword evidence="1" id="KW-0808">Transferase</keyword>
<dbReference type="Proteomes" id="UP000886607">
    <property type="component" value="Unassembled WGS sequence"/>
</dbReference>
<evidence type="ECO:0000259" key="8">
    <source>
        <dbReference type="PROSITE" id="PS51372"/>
    </source>
</evidence>
<evidence type="ECO:0000313" key="12">
    <source>
        <dbReference type="Proteomes" id="UP000886607"/>
    </source>
</evidence>
<dbReference type="InterPro" id="IPR036634">
    <property type="entry name" value="PRD_sf"/>
</dbReference>
<reference evidence="10" key="2">
    <citation type="journal article" date="2020" name="Int. Dairy J.">
        <title>Lactic acid bacterial diversity in Brie cheese focusing on salt concentration and pH of isolation medium and characterisation of halophilic and alkaliphilic lactic acid bacterial isolates.</title>
        <authorList>
            <person name="Unno R."/>
            <person name="Matsutani M."/>
            <person name="Suzuki T."/>
            <person name="Kodama K."/>
            <person name="Matsushita H."/>
            <person name="Yamasato K."/>
            <person name="Koizumi Y."/>
            <person name="Ishikawa M."/>
        </authorList>
    </citation>
    <scope>NUCLEOTIDE SEQUENCE</scope>
    <source>
        <strain evidence="10">7C1</strain>
        <strain evidence="9">8C4</strain>
    </source>
</reference>
<evidence type="ECO:0000256" key="4">
    <source>
        <dbReference type="ARBA" id="ARBA00023159"/>
    </source>
</evidence>
<feature type="domain" description="PRD" evidence="8">
    <location>
        <begin position="180"/>
        <end position="284"/>
    </location>
</feature>